<dbReference type="GO" id="GO:0003677">
    <property type="term" value="F:DNA binding"/>
    <property type="evidence" value="ECO:0007669"/>
    <property type="project" value="UniProtKB-KW"/>
</dbReference>
<proteinExistence type="predicted"/>
<dbReference type="InterPro" id="IPR051615">
    <property type="entry name" value="Transcr_Regulatory_Elem"/>
</dbReference>
<keyword evidence="2" id="KW-0479">Metal-binding</keyword>
<comment type="caution">
    <text evidence="9">The sequence shown here is derived from an EMBL/GenBank/DDBJ whole genome shotgun (WGS) entry which is preliminary data.</text>
</comment>
<dbReference type="AlphaFoldDB" id="A0A9W8UNB1"/>
<sequence>MPRRQSVAHHACELCRQRKRKCDGDGTHPCKSCHETGTDCVYLATTRVSKADLRDRLAKQEEEHLHDKVVLDAICSRNTSFAEMMNIPQWKQKRPLFVFYADPPFALQSDATSPTAIPTATMRFRTNLVYYRSQIPQLLDTILARDCLSFCPISEKEFLRDFESGSGPHCSPALLDALLALATLLVQGTVAAIIAPRLEDKSQEELGDSFAKEAIASLYNAAGLPQRMADIQALGILALYCLGCGKMKDGLGFAGDFGAAITEQWGTKQSVLTFDHRQAHANVYCAAVSFNRSLFLIQNYNKTLDELTVKVDLKTSSLHDDNSNSGSTGSKADLSCSIIDDAFVSRDLSLLPNNPKLIAAKLFEFTEWVYKVRENPKTSLEQTIKVFQDCMRWYDSFFACTSNGSSETPLMMFAHTYYHFGVMCLLTPYVLESVAVDSEGNFPVKVCKEAAAQIGTFIQIYSAVHNDGQLHDFMTFFKTAALAFLAICKAKIPK</sequence>
<dbReference type="GO" id="GO:0000981">
    <property type="term" value="F:DNA-binding transcription factor activity, RNA polymerase II-specific"/>
    <property type="evidence" value="ECO:0007669"/>
    <property type="project" value="InterPro"/>
</dbReference>
<evidence type="ECO:0000256" key="1">
    <source>
        <dbReference type="ARBA" id="ARBA00004123"/>
    </source>
</evidence>
<keyword evidence="5" id="KW-0238">DNA-binding</keyword>
<dbReference type="Pfam" id="PF00172">
    <property type="entry name" value="Zn_clus"/>
    <property type="match status" value="1"/>
</dbReference>
<reference evidence="9" key="1">
    <citation type="journal article" date="2023" name="Access Microbiol">
        <title>De-novo genome assembly for Akanthomyces muscarius, a biocontrol agent of insect agricultural pests.</title>
        <authorList>
            <person name="Erdos Z."/>
            <person name="Studholme D.J."/>
            <person name="Raymond B."/>
            <person name="Sharma M."/>
        </authorList>
    </citation>
    <scope>NUCLEOTIDE SEQUENCE</scope>
    <source>
        <strain evidence="9">Ve6</strain>
    </source>
</reference>
<protein>
    <recommendedName>
        <fullName evidence="8">Zn(2)-C6 fungal-type domain-containing protein</fullName>
    </recommendedName>
</protein>
<dbReference type="CDD" id="cd00067">
    <property type="entry name" value="GAL4"/>
    <property type="match status" value="1"/>
</dbReference>
<dbReference type="KEGG" id="amus:LMH87_007791"/>
<evidence type="ECO:0000256" key="3">
    <source>
        <dbReference type="ARBA" id="ARBA00022833"/>
    </source>
</evidence>
<gene>
    <name evidence="9" type="ORF">LMH87_007791</name>
</gene>
<keyword evidence="4" id="KW-0805">Transcription regulation</keyword>
<dbReference type="RefSeq" id="XP_056057657.1">
    <property type="nucleotide sequence ID" value="XM_056199550.1"/>
</dbReference>
<dbReference type="PANTHER" id="PTHR31313:SF4">
    <property type="entry name" value="CONIDIAL DEVELOPMENT PROTEIN FLUFFY"/>
    <property type="match status" value="1"/>
</dbReference>
<dbReference type="CDD" id="cd12148">
    <property type="entry name" value="fungal_TF_MHR"/>
    <property type="match status" value="1"/>
</dbReference>
<dbReference type="SUPFAM" id="SSF57701">
    <property type="entry name" value="Zn2/Cys6 DNA-binding domain"/>
    <property type="match status" value="1"/>
</dbReference>
<dbReference type="PROSITE" id="PS00463">
    <property type="entry name" value="ZN2_CY6_FUNGAL_1"/>
    <property type="match status" value="1"/>
</dbReference>
<dbReference type="PROSITE" id="PS50048">
    <property type="entry name" value="ZN2_CY6_FUNGAL_2"/>
    <property type="match status" value="1"/>
</dbReference>
<accession>A0A9W8UNB1</accession>
<dbReference type="EMBL" id="JAJHUN010000003">
    <property type="protein sequence ID" value="KAJ4159852.1"/>
    <property type="molecule type" value="Genomic_DNA"/>
</dbReference>
<evidence type="ECO:0000313" key="10">
    <source>
        <dbReference type="Proteomes" id="UP001144673"/>
    </source>
</evidence>
<dbReference type="InterPro" id="IPR001138">
    <property type="entry name" value="Zn2Cys6_DnaBD"/>
</dbReference>
<evidence type="ECO:0000256" key="2">
    <source>
        <dbReference type="ARBA" id="ARBA00022723"/>
    </source>
</evidence>
<dbReference type="GeneID" id="80894950"/>
<evidence type="ECO:0000256" key="4">
    <source>
        <dbReference type="ARBA" id="ARBA00023015"/>
    </source>
</evidence>
<keyword evidence="6" id="KW-0804">Transcription</keyword>
<dbReference type="SMART" id="SM00066">
    <property type="entry name" value="GAL4"/>
    <property type="match status" value="1"/>
</dbReference>
<keyword evidence="7" id="KW-0539">Nucleus</keyword>
<name>A0A9W8UNB1_AKAMU</name>
<evidence type="ECO:0000256" key="5">
    <source>
        <dbReference type="ARBA" id="ARBA00023125"/>
    </source>
</evidence>
<keyword evidence="3" id="KW-0862">Zinc</keyword>
<evidence type="ECO:0000313" key="9">
    <source>
        <dbReference type="EMBL" id="KAJ4159852.1"/>
    </source>
</evidence>
<evidence type="ECO:0000259" key="8">
    <source>
        <dbReference type="PROSITE" id="PS50048"/>
    </source>
</evidence>
<dbReference type="PANTHER" id="PTHR31313">
    <property type="entry name" value="TY1 ENHANCER ACTIVATOR"/>
    <property type="match status" value="1"/>
</dbReference>
<dbReference type="GO" id="GO:0008270">
    <property type="term" value="F:zinc ion binding"/>
    <property type="evidence" value="ECO:0007669"/>
    <property type="project" value="InterPro"/>
</dbReference>
<evidence type="ECO:0000256" key="7">
    <source>
        <dbReference type="ARBA" id="ARBA00023242"/>
    </source>
</evidence>
<keyword evidence="10" id="KW-1185">Reference proteome</keyword>
<organism evidence="9 10">
    <name type="scientific">Akanthomyces muscarius</name>
    <name type="common">Entomopathogenic fungus</name>
    <name type="synonym">Lecanicillium muscarium</name>
    <dbReference type="NCBI Taxonomy" id="2231603"/>
    <lineage>
        <taxon>Eukaryota</taxon>
        <taxon>Fungi</taxon>
        <taxon>Dikarya</taxon>
        <taxon>Ascomycota</taxon>
        <taxon>Pezizomycotina</taxon>
        <taxon>Sordariomycetes</taxon>
        <taxon>Hypocreomycetidae</taxon>
        <taxon>Hypocreales</taxon>
        <taxon>Cordycipitaceae</taxon>
        <taxon>Akanthomyces</taxon>
    </lineage>
</organism>
<dbReference type="InterPro" id="IPR036864">
    <property type="entry name" value="Zn2-C6_fun-type_DNA-bd_sf"/>
</dbReference>
<dbReference type="GO" id="GO:0005634">
    <property type="term" value="C:nucleus"/>
    <property type="evidence" value="ECO:0007669"/>
    <property type="project" value="UniProtKB-SubCell"/>
</dbReference>
<dbReference type="Gene3D" id="4.10.240.10">
    <property type="entry name" value="Zn(2)-C6 fungal-type DNA-binding domain"/>
    <property type="match status" value="1"/>
</dbReference>
<evidence type="ECO:0000256" key="6">
    <source>
        <dbReference type="ARBA" id="ARBA00023163"/>
    </source>
</evidence>
<comment type="subcellular location">
    <subcellularLocation>
        <location evidence="1">Nucleus</location>
    </subcellularLocation>
</comment>
<feature type="domain" description="Zn(2)-C6 fungal-type" evidence="8">
    <location>
        <begin position="11"/>
        <end position="42"/>
    </location>
</feature>
<dbReference type="Proteomes" id="UP001144673">
    <property type="component" value="Unassembled WGS sequence"/>
</dbReference>